<evidence type="ECO:0000313" key="2">
    <source>
        <dbReference type="EMBL" id="TPX60008.1"/>
    </source>
</evidence>
<organism evidence="2 3">
    <name type="scientific">Powellomyces hirtus</name>
    <dbReference type="NCBI Taxonomy" id="109895"/>
    <lineage>
        <taxon>Eukaryota</taxon>
        <taxon>Fungi</taxon>
        <taxon>Fungi incertae sedis</taxon>
        <taxon>Chytridiomycota</taxon>
        <taxon>Chytridiomycota incertae sedis</taxon>
        <taxon>Chytridiomycetes</taxon>
        <taxon>Spizellomycetales</taxon>
        <taxon>Powellomycetaceae</taxon>
        <taxon>Powellomyces</taxon>
    </lineage>
</organism>
<accession>A0A507EA09</accession>
<keyword evidence="3" id="KW-1185">Reference proteome</keyword>
<feature type="coiled-coil region" evidence="1">
    <location>
        <begin position="31"/>
        <end position="62"/>
    </location>
</feature>
<dbReference type="STRING" id="109895.A0A507EA09"/>
<dbReference type="EMBL" id="QEAQ01000019">
    <property type="protein sequence ID" value="TPX60008.1"/>
    <property type="molecule type" value="Genomic_DNA"/>
</dbReference>
<dbReference type="AlphaFoldDB" id="A0A507EA09"/>
<dbReference type="Gene3D" id="6.10.140.1230">
    <property type="match status" value="1"/>
</dbReference>
<evidence type="ECO:0000256" key="1">
    <source>
        <dbReference type="SAM" id="Coils"/>
    </source>
</evidence>
<keyword evidence="1" id="KW-0175">Coiled coil</keyword>
<gene>
    <name evidence="2" type="ORF">PhCBS80983_g02071</name>
</gene>
<dbReference type="Proteomes" id="UP000318582">
    <property type="component" value="Unassembled WGS sequence"/>
</dbReference>
<reference evidence="2 3" key="1">
    <citation type="journal article" date="2019" name="Sci. Rep.">
        <title>Comparative genomics of chytrid fungi reveal insights into the obligate biotrophic and pathogenic lifestyle of Synchytrium endobioticum.</title>
        <authorList>
            <person name="van de Vossenberg B.T.L.H."/>
            <person name="Warris S."/>
            <person name="Nguyen H.D.T."/>
            <person name="van Gent-Pelzer M.P.E."/>
            <person name="Joly D.L."/>
            <person name="van de Geest H.C."/>
            <person name="Bonants P.J.M."/>
            <person name="Smith D.S."/>
            <person name="Levesque C.A."/>
            <person name="van der Lee T.A.J."/>
        </authorList>
    </citation>
    <scope>NUCLEOTIDE SEQUENCE [LARGE SCALE GENOMIC DNA]</scope>
    <source>
        <strain evidence="2 3">CBS 809.83</strain>
    </source>
</reference>
<sequence>MSTPTATNTKDLHGLTSRLISAPMFRRDRRLREARVNADRTQRELRRDRNDLERKERHLLSQLRTHAAKGDIHKAKCLAHQVSHYRVASDRNFEAAVMIDTRAQLMVSNHVVNRAEVEAIKGIRHANQEETLKTVQKRQMKYDKRLDLYETMEDIMNEGMDEVYEWGETHRPRPTDFIQEADGVLRQGADPKWGREYFERDSAFINGGPESQSKDSSGLHINLRLFTGSPNDRLTPLTLKSPRHTDGTLYGTSVSATTTTPGAAVNIPTLDISVDMLHRILSKDAHAVRSLGLQSQRHGNRSDPWKGSVYDTIFGTARAFRVGEIAAGRTDGAAAAAEEKYKFVPWDFVESLRALGVRNGHVIWVQPLASPTIDSTDSADDADSDIDPPPTL</sequence>
<comment type="caution">
    <text evidence="2">The sequence shown here is derived from an EMBL/GenBank/DDBJ whole genome shotgun (WGS) entry which is preliminary data.</text>
</comment>
<name>A0A507EA09_9FUNG</name>
<proteinExistence type="predicted"/>
<evidence type="ECO:0000313" key="3">
    <source>
        <dbReference type="Proteomes" id="UP000318582"/>
    </source>
</evidence>
<protein>
    <submittedName>
        <fullName evidence="2">Uncharacterized protein</fullName>
    </submittedName>
</protein>